<dbReference type="AlphaFoldDB" id="A0A6V7PQ73"/>
<gene>
    <name evidence="2" type="ORF">CB5_LOCUS16201</name>
</gene>
<reference evidence="2" key="1">
    <citation type="submission" date="2020-07" db="EMBL/GenBank/DDBJ databases">
        <authorList>
            <person name="Lin J."/>
        </authorList>
    </citation>
    <scope>NUCLEOTIDE SEQUENCE</scope>
</reference>
<feature type="region of interest" description="Disordered" evidence="1">
    <location>
        <begin position="27"/>
        <end position="47"/>
    </location>
</feature>
<name>A0A6V7PQ73_ANACO</name>
<proteinExistence type="predicted"/>
<accession>A0A6V7PQ73</accession>
<organism evidence="2">
    <name type="scientific">Ananas comosus var. bracteatus</name>
    <name type="common">red pineapple</name>
    <dbReference type="NCBI Taxonomy" id="296719"/>
    <lineage>
        <taxon>Eukaryota</taxon>
        <taxon>Viridiplantae</taxon>
        <taxon>Streptophyta</taxon>
        <taxon>Embryophyta</taxon>
        <taxon>Tracheophyta</taxon>
        <taxon>Spermatophyta</taxon>
        <taxon>Magnoliopsida</taxon>
        <taxon>Liliopsida</taxon>
        <taxon>Poales</taxon>
        <taxon>Bromeliaceae</taxon>
        <taxon>Bromelioideae</taxon>
        <taxon>Ananas</taxon>
    </lineage>
</organism>
<dbReference type="EMBL" id="LR862150">
    <property type="protein sequence ID" value="CAD1832990.1"/>
    <property type="molecule type" value="Genomic_DNA"/>
</dbReference>
<sequence>MDLASEALVTSHHLYLLLLLRRRSPEAEREQREEQEQAQSKGDLELSAEKKGMISDKGVGIEGSGALDQRVVLGEILMPIDDYRSSHYVNMSTLSVESNSFSEAFQDVGWYQAVVEESDVLLSNSTWDLVLPSPSANLIGCRWFYKVKRKADGSLELRKARIVA</sequence>
<evidence type="ECO:0000313" key="2">
    <source>
        <dbReference type="EMBL" id="CAD1832990.1"/>
    </source>
</evidence>
<protein>
    <recommendedName>
        <fullName evidence="3">Mitochondrial protein</fullName>
    </recommendedName>
</protein>
<evidence type="ECO:0008006" key="3">
    <source>
        <dbReference type="Google" id="ProtNLM"/>
    </source>
</evidence>
<evidence type="ECO:0000256" key="1">
    <source>
        <dbReference type="SAM" id="MobiDB-lite"/>
    </source>
</evidence>